<dbReference type="AlphaFoldDB" id="A0A4Q5H7K4"/>
<evidence type="ECO:0000313" key="5">
    <source>
        <dbReference type="Proteomes" id="UP000335496"/>
    </source>
</evidence>
<evidence type="ECO:0000313" key="2">
    <source>
        <dbReference type="EMBL" id="KAA5276249.1"/>
    </source>
</evidence>
<dbReference type="RefSeq" id="WP_130088877.1">
    <property type="nucleotide sequence ID" value="NZ_RCXL01000003.1"/>
</dbReference>
<evidence type="ECO:0008006" key="6">
    <source>
        <dbReference type="Google" id="ProtNLM"/>
    </source>
</evidence>
<comment type="caution">
    <text evidence="3">The sequence shown here is derived from an EMBL/GenBank/DDBJ whole genome shotgun (WGS) entry which is preliminary data.</text>
</comment>
<evidence type="ECO:0000256" key="1">
    <source>
        <dbReference type="SAM" id="Phobius"/>
    </source>
</evidence>
<evidence type="ECO:0000313" key="4">
    <source>
        <dbReference type="Proteomes" id="UP000291917"/>
    </source>
</evidence>
<name>A0A4Q5H7K4_9BACE</name>
<sequence>MGRQYNYIYKKLVNSEDDLIGLIAYGIYKKHKIEFIEQIQEEYKREPTDEECSSFFISSTTDSQIIKYRNDASSLLSEVVANTTAEELDRYESEMLASYESSIKKCLPPWWHNVLYSVLASFVFAGLGIFFYYLGLTEKQSTPQQVELKISTDSIDIKPHVSIHK</sequence>
<gene>
    <name evidence="3" type="ORF">EAJ03_02885</name>
    <name evidence="2" type="ORF">F2Z23_02875</name>
</gene>
<keyword evidence="1" id="KW-1133">Transmembrane helix</keyword>
<reference evidence="3 4" key="2">
    <citation type="journal article" date="2019" name="Science, e1252229">
        <title>Invertible promoters mediate bacterial phase variation, antibiotic resistance, and host adaptation in the gut.</title>
        <authorList>
            <person name="Jiang X."/>
            <person name="Hall A.B."/>
            <person name="Arthur T.D."/>
            <person name="Plichta D.R."/>
            <person name="Covington C.T."/>
            <person name="Poyet M."/>
            <person name="Crothers J."/>
            <person name="Moses P.L."/>
            <person name="Tolonen A.C."/>
            <person name="Vlamakis H."/>
            <person name="Alm E.J."/>
            <person name="Xavier R.J."/>
        </authorList>
    </citation>
    <scope>NUCLEOTIDE SEQUENCE [LARGE SCALE GENOMIC DNA]</scope>
    <source>
        <strain evidence="4">bj_0095</strain>
        <strain evidence="3">Bj_0095</strain>
    </source>
</reference>
<protein>
    <recommendedName>
        <fullName evidence="6">Transmembrane protein</fullName>
    </recommendedName>
</protein>
<keyword evidence="1" id="KW-0812">Transmembrane</keyword>
<proteinExistence type="predicted"/>
<reference evidence="2 5" key="1">
    <citation type="journal article" date="2019" name="Nat. Med.">
        <title>A library of human gut bacterial isolates paired with longitudinal multiomics data enables mechanistic microbiome research.</title>
        <authorList>
            <person name="Poyet M."/>
            <person name="Groussin M."/>
            <person name="Gibbons S.M."/>
            <person name="Avila-Pacheco J."/>
            <person name="Jiang X."/>
            <person name="Kearney S.M."/>
            <person name="Perrotta A.R."/>
            <person name="Berdy B."/>
            <person name="Zhao S."/>
            <person name="Lieberman T.D."/>
            <person name="Swanson P.K."/>
            <person name="Smith M."/>
            <person name="Roesemann S."/>
            <person name="Alexander J.E."/>
            <person name="Rich S.A."/>
            <person name="Livny J."/>
            <person name="Vlamakis H."/>
            <person name="Clish C."/>
            <person name="Bullock K."/>
            <person name="Deik A."/>
            <person name="Scott J."/>
            <person name="Pierce K.A."/>
            <person name="Xavier R.J."/>
            <person name="Alm E.J."/>
        </authorList>
    </citation>
    <scope>NUCLEOTIDE SEQUENCE [LARGE SCALE GENOMIC DNA]</scope>
    <source>
        <strain evidence="2 5">BIOML-A1</strain>
    </source>
</reference>
<dbReference type="EMBL" id="RCXL01000003">
    <property type="protein sequence ID" value="RYT77506.1"/>
    <property type="molecule type" value="Genomic_DNA"/>
</dbReference>
<dbReference type="Proteomes" id="UP000335496">
    <property type="component" value="Unassembled WGS sequence"/>
</dbReference>
<feature type="transmembrane region" description="Helical" evidence="1">
    <location>
        <begin position="114"/>
        <end position="134"/>
    </location>
</feature>
<organism evidence="3 4">
    <name type="scientific">Bacteroides eggerthii</name>
    <dbReference type="NCBI Taxonomy" id="28111"/>
    <lineage>
        <taxon>Bacteria</taxon>
        <taxon>Pseudomonadati</taxon>
        <taxon>Bacteroidota</taxon>
        <taxon>Bacteroidia</taxon>
        <taxon>Bacteroidales</taxon>
        <taxon>Bacteroidaceae</taxon>
        <taxon>Bacteroides</taxon>
    </lineage>
</organism>
<keyword evidence="1" id="KW-0472">Membrane</keyword>
<keyword evidence="5" id="KW-1185">Reference proteome</keyword>
<dbReference type="Proteomes" id="UP000291917">
    <property type="component" value="Unassembled WGS sequence"/>
</dbReference>
<accession>A0A4Q5H7K4</accession>
<evidence type="ECO:0000313" key="3">
    <source>
        <dbReference type="EMBL" id="RYT77506.1"/>
    </source>
</evidence>
<dbReference type="EMBL" id="VVZX01000003">
    <property type="protein sequence ID" value="KAA5276249.1"/>
    <property type="molecule type" value="Genomic_DNA"/>
</dbReference>